<evidence type="ECO:0000313" key="3">
    <source>
        <dbReference type="Proteomes" id="UP000617734"/>
    </source>
</evidence>
<dbReference type="Proteomes" id="UP000617734">
    <property type="component" value="Unassembled WGS sequence"/>
</dbReference>
<feature type="compositionally biased region" description="Basic residues" evidence="1">
    <location>
        <begin position="74"/>
        <end position="90"/>
    </location>
</feature>
<dbReference type="AlphaFoldDB" id="A0A919FUW5"/>
<protein>
    <submittedName>
        <fullName evidence="2">Uncharacterized protein</fullName>
    </submittedName>
</protein>
<sequence length="118" mass="12145">MGTRRADEASVVAGGPGRAGPPARMRRARVGRAGRAGGAPRERPSPGMPTARPPGAGPFGWCCPAGAAAGLRGPPRRPGRTGQRRKRPVRVLHQPRRCRGMVTAWAGAADGAAWDGPA</sequence>
<reference evidence="2" key="2">
    <citation type="submission" date="2020-09" db="EMBL/GenBank/DDBJ databases">
        <authorList>
            <person name="Sun Q."/>
            <person name="Ohkuma M."/>
        </authorList>
    </citation>
    <scope>NUCLEOTIDE SEQUENCE</scope>
    <source>
        <strain evidence="2">JCM 4646</strain>
    </source>
</reference>
<reference evidence="2" key="1">
    <citation type="journal article" date="2014" name="Int. J. Syst. Evol. Microbiol.">
        <title>Complete genome sequence of Corynebacterium casei LMG S-19264T (=DSM 44701T), isolated from a smear-ripened cheese.</title>
        <authorList>
            <consortium name="US DOE Joint Genome Institute (JGI-PGF)"/>
            <person name="Walter F."/>
            <person name="Albersmeier A."/>
            <person name="Kalinowski J."/>
            <person name="Ruckert C."/>
        </authorList>
    </citation>
    <scope>NUCLEOTIDE SEQUENCE</scope>
    <source>
        <strain evidence="2">JCM 4646</strain>
    </source>
</reference>
<evidence type="ECO:0000313" key="2">
    <source>
        <dbReference type="EMBL" id="GHH72329.1"/>
    </source>
</evidence>
<proteinExistence type="predicted"/>
<gene>
    <name evidence="2" type="ORF">GCM10018781_34970</name>
</gene>
<comment type="caution">
    <text evidence="2">The sequence shown here is derived from an EMBL/GenBank/DDBJ whole genome shotgun (WGS) entry which is preliminary data.</text>
</comment>
<feature type="compositionally biased region" description="Low complexity" evidence="1">
    <location>
        <begin position="64"/>
        <end position="73"/>
    </location>
</feature>
<feature type="region of interest" description="Disordered" evidence="1">
    <location>
        <begin position="1"/>
        <end position="90"/>
    </location>
</feature>
<dbReference type="EMBL" id="BNBO01000017">
    <property type="protein sequence ID" value="GHH72329.1"/>
    <property type="molecule type" value="Genomic_DNA"/>
</dbReference>
<evidence type="ECO:0000256" key="1">
    <source>
        <dbReference type="SAM" id="MobiDB-lite"/>
    </source>
</evidence>
<organism evidence="2 3">
    <name type="scientific">Kitasatospora indigofera</name>
    <dbReference type="NCBI Taxonomy" id="67307"/>
    <lineage>
        <taxon>Bacteria</taxon>
        <taxon>Bacillati</taxon>
        <taxon>Actinomycetota</taxon>
        <taxon>Actinomycetes</taxon>
        <taxon>Kitasatosporales</taxon>
        <taxon>Streptomycetaceae</taxon>
        <taxon>Kitasatospora</taxon>
    </lineage>
</organism>
<accession>A0A919FUW5</accession>
<name>A0A919FUW5_9ACTN</name>
<keyword evidence="3" id="KW-1185">Reference proteome</keyword>